<dbReference type="OrthoDB" id="3062753at2759"/>
<keyword evidence="2" id="KW-1185">Reference proteome</keyword>
<proteinExistence type="predicted"/>
<dbReference type="Proteomes" id="UP000799118">
    <property type="component" value="Unassembled WGS sequence"/>
</dbReference>
<dbReference type="EMBL" id="ML769578">
    <property type="protein sequence ID" value="KAE9393193.1"/>
    <property type="molecule type" value="Genomic_DNA"/>
</dbReference>
<evidence type="ECO:0000313" key="2">
    <source>
        <dbReference type="Proteomes" id="UP000799118"/>
    </source>
</evidence>
<dbReference type="AlphaFoldDB" id="A0A6A4H663"/>
<reference evidence="1" key="1">
    <citation type="journal article" date="2019" name="Environ. Microbiol.">
        <title>Fungal ecological strategies reflected in gene transcription - a case study of two litter decomposers.</title>
        <authorList>
            <person name="Barbi F."/>
            <person name="Kohler A."/>
            <person name="Barry K."/>
            <person name="Baskaran P."/>
            <person name="Daum C."/>
            <person name="Fauchery L."/>
            <person name="Ihrmark K."/>
            <person name="Kuo A."/>
            <person name="LaButti K."/>
            <person name="Lipzen A."/>
            <person name="Morin E."/>
            <person name="Grigoriev I.V."/>
            <person name="Henrissat B."/>
            <person name="Lindahl B."/>
            <person name="Martin F."/>
        </authorList>
    </citation>
    <scope>NUCLEOTIDE SEQUENCE</scope>
    <source>
        <strain evidence="1">JB14</strain>
    </source>
</reference>
<organism evidence="1 2">
    <name type="scientific">Gymnopus androsaceus JB14</name>
    <dbReference type="NCBI Taxonomy" id="1447944"/>
    <lineage>
        <taxon>Eukaryota</taxon>
        <taxon>Fungi</taxon>
        <taxon>Dikarya</taxon>
        <taxon>Basidiomycota</taxon>
        <taxon>Agaricomycotina</taxon>
        <taxon>Agaricomycetes</taxon>
        <taxon>Agaricomycetidae</taxon>
        <taxon>Agaricales</taxon>
        <taxon>Marasmiineae</taxon>
        <taxon>Omphalotaceae</taxon>
        <taxon>Gymnopus</taxon>
    </lineage>
</organism>
<evidence type="ECO:0000313" key="1">
    <source>
        <dbReference type="EMBL" id="KAE9393193.1"/>
    </source>
</evidence>
<accession>A0A6A4H663</accession>
<name>A0A6A4H663_9AGAR</name>
<protein>
    <submittedName>
        <fullName evidence="1">Uncharacterized protein</fullName>
    </submittedName>
</protein>
<gene>
    <name evidence="1" type="ORF">BT96DRAFT_229321</name>
</gene>
<sequence>MTSRQLKIAQKSVPKPVAELVDEGWKHPAELIYSTGHYWSDKKLFYYCITNTLSLSAFSPNNSGLCSVSDGRKTIAISEKYRVPIIFATHWQWAKLKSLLAAGEAERKRGWAEEKYEVLHIARAWKILTDEGPSIESWSSNVFKQNCQRFLSFSICRYSSHRQTTSSINVCVSV</sequence>